<feature type="binding site" evidence="9">
    <location>
        <position position="139"/>
    </location>
    <ligand>
        <name>NADP(+)</name>
        <dbReference type="ChEBI" id="CHEBI:58349"/>
    </ligand>
</feature>
<feature type="binding site" evidence="9">
    <location>
        <begin position="10"/>
        <end position="16"/>
    </location>
    <ligand>
        <name>NADP(+)</name>
        <dbReference type="ChEBI" id="CHEBI:58349"/>
    </ligand>
</feature>
<name>A0A6B8KJ24_9HYPH</name>
<dbReference type="EMBL" id="CP046052">
    <property type="protein sequence ID" value="QGM46553.1"/>
    <property type="molecule type" value="Genomic_DNA"/>
</dbReference>
<evidence type="ECO:0000313" key="11">
    <source>
        <dbReference type="EMBL" id="QGM46553.1"/>
    </source>
</evidence>
<dbReference type="SUPFAM" id="SSF51735">
    <property type="entry name" value="NAD(P)-binding Rossmann-fold domains"/>
    <property type="match status" value="1"/>
</dbReference>
<dbReference type="GO" id="GO:0016853">
    <property type="term" value="F:isomerase activity"/>
    <property type="evidence" value="ECO:0007669"/>
    <property type="project" value="UniProtKB-KW"/>
</dbReference>
<keyword evidence="4 9" id="KW-0521">NADP</keyword>
<feature type="binding site" evidence="9">
    <location>
        <begin position="104"/>
        <end position="107"/>
    </location>
    <ligand>
        <name>NADP(+)</name>
        <dbReference type="ChEBI" id="CHEBI:58349"/>
    </ligand>
</feature>
<evidence type="ECO:0000256" key="8">
    <source>
        <dbReference type="ARBA" id="ARBA00051935"/>
    </source>
</evidence>
<dbReference type="Proteomes" id="UP000309061">
    <property type="component" value="Chromosome"/>
</dbReference>
<feature type="binding site" evidence="9">
    <location>
        <position position="201"/>
    </location>
    <ligand>
        <name>substrate</name>
    </ligand>
</feature>
<dbReference type="PANTHER" id="PTHR43238:SF1">
    <property type="entry name" value="GDP-L-FUCOSE SYNTHASE"/>
    <property type="match status" value="1"/>
</dbReference>
<dbReference type="AlphaFoldDB" id="A0A6B8KJ24"/>
<feature type="active site" description="Proton donor/acceptor" evidence="9">
    <location>
        <position position="135"/>
    </location>
</feature>
<feature type="domain" description="NAD-dependent epimerase/dehydratase" evidence="10">
    <location>
        <begin position="6"/>
        <end position="236"/>
    </location>
</feature>
<feature type="site" description="Important for catalytic activity" evidence="9">
    <location>
        <position position="108"/>
    </location>
</feature>
<feature type="binding site" evidence="9">
    <location>
        <position position="268"/>
    </location>
    <ligand>
        <name>substrate</name>
    </ligand>
</feature>
<comment type="catalytic activity">
    <reaction evidence="8 9">
        <text>GDP-beta-L-fucose + NADP(+) = GDP-4-dehydro-alpha-D-rhamnose + NADPH + H(+)</text>
        <dbReference type="Rhea" id="RHEA:18885"/>
        <dbReference type="ChEBI" id="CHEBI:15378"/>
        <dbReference type="ChEBI" id="CHEBI:57273"/>
        <dbReference type="ChEBI" id="CHEBI:57783"/>
        <dbReference type="ChEBI" id="CHEBI:57964"/>
        <dbReference type="ChEBI" id="CHEBI:58349"/>
        <dbReference type="EC" id="1.1.1.271"/>
    </reaction>
</comment>
<evidence type="ECO:0000259" key="10">
    <source>
        <dbReference type="Pfam" id="PF01370"/>
    </source>
</evidence>
<evidence type="ECO:0000256" key="7">
    <source>
        <dbReference type="ARBA" id="ARBA00023268"/>
    </source>
</evidence>
<dbReference type="GO" id="GO:0050577">
    <property type="term" value="F:GDP-L-fucose synthase activity"/>
    <property type="evidence" value="ECO:0007669"/>
    <property type="project" value="UniProtKB-UniRule"/>
</dbReference>
<keyword evidence="5 9" id="KW-0560">Oxidoreductase</keyword>
<keyword evidence="7 9" id="KW-0511">Multifunctional enzyme</keyword>
<organism evidence="11 12">
    <name type="scientific">Methylocystis heyeri</name>
    <dbReference type="NCBI Taxonomy" id="391905"/>
    <lineage>
        <taxon>Bacteria</taxon>
        <taxon>Pseudomonadati</taxon>
        <taxon>Pseudomonadota</taxon>
        <taxon>Alphaproteobacteria</taxon>
        <taxon>Hyphomicrobiales</taxon>
        <taxon>Methylocystaceae</taxon>
        <taxon>Methylocystis</taxon>
    </lineage>
</organism>
<comment type="pathway">
    <text evidence="1 9">Nucleotide-sugar biosynthesis; GDP-L-fucose biosynthesis via de novo pathway; GDP-L-fucose from GDP-alpha-D-mannose: step 2/2.</text>
</comment>
<dbReference type="HAMAP" id="MF_00956">
    <property type="entry name" value="GDP_fucose_synth"/>
    <property type="match status" value="1"/>
</dbReference>
<reference evidence="11 12" key="1">
    <citation type="submission" date="2019-11" db="EMBL/GenBank/DDBJ databases">
        <title>The genome sequence of Methylocystis heyeri.</title>
        <authorList>
            <person name="Oshkin I.Y."/>
            <person name="Miroshnikov K."/>
            <person name="Dedysh S.N."/>
        </authorList>
    </citation>
    <scope>NUCLEOTIDE SEQUENCE [LARGE SCALE GENOMIC DNA]</scope>
    <source>
        <strain evidence="11 12">H2</strain>
    </source>
</reference>
<keyword evidence="12" id="KW-1185">Reference proteome</keyword>
<comment type="function">
    <text evidence="9">Catalyzes the two-step NADP-dependent conversion of GDP-4-dehydro-6-deoxy-D-mannose to GDP-fucose, involving an epimerase and a reductase reaction.</text>
</comment>
<feature type="binding site" evidence="9">
    <location>
        <position position="178"/>
    </location>
    <ligand>
        <name>NADP(+)</name>
        <dbReference type="ChEBI" id="CHEBI:58349"/>
    </ligand>
</feature>
<evidence type="ECO:0000313" key="12">
    <source>
        <dbReference type="Proteomes" id="UP000309061"/>
    </source>
</evidence>
<dbReference type="UniPathway" id="UPA00128">
    <property type="reaction ID" value="UER00191"/>
</dbReference>
<dbReference type="RefSeq" id="WP_136496785.1">
    <property type="nucleotide sequence ID" value="NZ_CP046052.1"/>
</dbReference>
<dbReference type="InterPro" id="IPR001509">
    <property type="entry name" value="Epimerase_deHydtase"/>
</dbReference>
<dbReference type="OrthoDB" id="9811425at2"/>
<evidence type="ECO:0000256" key="3">
    <source>
        <dbReference type="ARBA" id="ARBA00012371"/>
    </source>
</evidence>
<evidence type="ECO:0000256" key="5">
    <source>
        <dbReference type="ARBA" id="ARBA00023002"/>
    </source>
</evidence>
<dbReference type="EC" id="1.1.1.271" evidence="3 9"/>
<evidence type="ECO:0000256" key="1">
    <source>
        <dbReference type="ARBA" id="ARBA00004883"/>
    </source>
</evidence>
<proteinExistence type="inferred from homology"/>
<feature type="binding site" evidence="9">
    <location>
        <position position="186"/>
    </location>
    <ligand>
        <name>substrate</name>
    </ligand>
</feature>
<evidence type="ECO:0000256" key="4">
    <source>
        <dbReference type="ARBA" id="ARBA00022857"/>
    </source>
</evidence>
<dbReference type="InterPro" id="IPR036291">
    <property type="entry name" value="NAD(P)-bd_dom_sf"/>
</dbReference>
<comment type="similarity">
    <text evidence="2 9">Belongs to the NAD(P)-dependent epimerase/dehydratase family. Fucose synthase subfamily.</text>
</comment>
<evidence type="ECO:0000256" key="9">
    <source>
        <dbReference type="HAMAP-Rule" id="MF_00956"/>
    </source>
</evidence>
<dbReference type="CDD" id="cd05239">
    <property type="entry name" value="GDP_FS_SDR_e"/>
    <property type="match status" value="1"/>
</dbReference>
<dbReference type="FunFam" id="3.40.50.720:FF:000101">
    <property type="entry name" value="GDP-L-fucose synthase"/>
    <property type="match status" value="1"/>
</dbReference>
<evidence type="ECO:0000256" key="2">
    <source>
        <dbReference type="ARBA" id="ARBA00005959"/>
    </source>
</evidence>
<protein>
    <recommendedName>
        <fullName evidence="3 9">GDP-L-fucose synthase</fullName>
        <ecNumber evidence="3 9">1.1.1.271</ecNumber>
    </recommendedName>
    <alternativeName>
        <fullName evidence="9">GDP-4-keto-6-deoxy-D-mannose-3,5-epimerase-4-reductase</fullName>
    </alternativeName>
</protein>
<evidence type="ECO:0000256" key="6">
    <source>
        <dbReference type="ARBA" id="ARBA00023235"/>
    </source>
</evidence>
<dbReference type="Pfam" id="PF01370">
    <property type="entry name" value="Epimerase"/>
    <property type="match status" value="1"/>
</dbReference>
<keyword evidence="6 9" id="KW-0413">Isomerase</keyword>
<feature type="site" description="Important for catalytic activity" evidence="9">
    <location>
        <position position="106"/>
    </location>
</feature>
<dbReference type="InterPro" id="IPR028614">
    <property type="entry name" value="GDP_fucose/colitose_synth"/>
</dbReference>
<sequence length="318" mass="35283">MSKRRIWVAGHKGMVGSAVTRYLEGRGDEVIKVDRTVVDLRNQIAVEVWLKQNRPDAIIFAAAKVGGIFANDTFPADFIYDNLAIETNIIHSAHAANVDRLVFLGSSCIYPKFAPQPIKEESLLTGPLEPTNEWYAIAKIAGIKLCQAYRKQYGRHYISVMPCNLYGPNDNFDLTTSHVLPALIRKFHEAKENGRREVVVWGTGAPLREFLHVDDLARGVVFCLDNYDGYEHINCGAGSEISIRGLAECVQRATGFSGELVFDTTKPDGTPRKLMDSSRIRTLGWKPEISLDEGIAGAYRWFLENKTGGADNAVPQVA</sequence>
<dbReference type="Gene3D" id="3.90.25.10">
    <property type="entry name" value="UDP-galactose 4-epimerase, domain 1"/>
    <property type="match status" value="1"/>
</dbReference>
<dbReference type="GO" id="GO:0070401">
    <property type="term" value="F:NADP+ binding"/>
    <property type="evidence" value="ECO:0007669"/>
    <property type="project" value="UniProtKB-UniRule"/>
</dbReference>
<dbReference type="Gene3D" id="3.40.50.720">
    <property type="entry name" value="NAD(P)-binding Rossmann-like Domain"/>
    <property type="match status" value="1"/>
</dbReference>
<accession>A0A6B8KJ24</accession>
<feature type="binding site" evidence="9">
    <location>
        <position position="208"/>
    </location>
    <ligand>
        <name>substrate</name>
    </ligand>
</feature>
<dbReference type="GO" id="GO:0042351">
    <property type="term" value="P:'de novo' GDP-L-fucose biosynthetic process"/>
    <property type="evidence" value="ECO:0007669"/>
    <property type="project" value="UniProtKB-UniRule"/>
</dbReference>
<dbReference type="PANTHER" id="PTHR43238">
    <property type="entry name" value="GDP-L-FUCOSE SYNTHASE"/>
    <property type="match status" value="1"/>
</dbReference>
<gene>
    <name evidence="9" type="primary">fcl</name>
    <name evidence="11" type="ORF">H2LOC_013095</name>
</gene>
<feature type="binding site" evidence="9">
    <location>
        <begin position="162"/>
        <end position="165"/>
    </location>
    <ligand>
        <name>NADP(+)</name>
        <dbReference type="ChEBI" id="CHEBI:58349"/>
    </ligand>
</feature>
<dbReference type="KEGG" id="mhey:H2LOC_013095"/>